<evidence type="ECO:0000256" key="2">
    <source>
        <dbReference type="ARBA" id="ARBA00022741"/>
    </source>
</evidence>
<dbReference type="PROSITE" id="PS50893">
    <property type="entry name" value="ABC_TRANSPORTER_2"/>
    <property type="match status" value="1"/>
</dbReference>
<keyword evidence="1" id="KW-0813">Transport</keyword>
<dbReference type="InterPro" id="IPR003439">
    <property type="entry name" value="ABC_transporter-like_ATP-bd"/>
</dbReference>
<dbReference type="SUPFAM" id="SSF52540">
    <property type="entry name" value="P-loop containing nucleoside triphosphate hydrolases"/>
    <property type="match status" value="1"/>
</dbReference>
<evidence type="ECO:0000256" key="3">
    <source>
        <dbReference type="ARBA" id="ARBA00022840"/>
    </source>
</evidence>
<dbReference type="RefSeq" id="WP_377458273.1">
    <property type="nucleotide sequence ID" value="NZ_JBHLUB010000020.1"/>
</dbReference>
<protein>
    <submittedName>
        <fullName evidence="5">ABC transporter ATP-binding protein</fullName>
    </submittedName>
</protein>
<dbReference type="InterPro" id="IPR027417">
    <property type="entry name" value="P-loop_NTPase"/>
</dbReference>
<dbReference type="PANTHER" id="PTHR43875:SF1">
    <property type="entry name" value="OSMOPROTECTIVE COMPOUNDS UPTAKE ATP-BINDING PROTEIN GGTA"/>
    <property type="match status" value="1"/>
</dbReference>
<dbReference type="CDD" id="cd03301">
    <property type="entry name" value="ABC_MalK_N"/>
    <property type="match status" value="1"/>
</dbReference>
<dbReference type="InterPro" id="IPR047641">
    <property type="entry name" value="ABC_transpr_MalK/UgpC-like"/>
</dbReference>
<proteinExistence type="predicted"/>
<name>A0ABV6P9R5_9MICC</name>
<evidence type="ECO:0000259" key="4">
    <source>
        <dbReference type="PROSITE" id="PS50893"/>
    </source>
</evidence>
<dbReference type="Gene3D" id="2.40.50.100">
    <property type="match status" value="1"/>
</dbReference>
<dbReference type="Pfam" id="PF00005">
    <property type="entry name" value="ABC_tran"/>
    <property type="match status" value="1"/>
</dbReference>
<dbReference type="EMBL" id="JBHLUB010000020">
    <property type="protein sequence ID" value="MFC0581583.1"/>
    <property type="molecule type" value="Genomic_DNA"/>
</dbReference>
<dbReference type="Gene3D" id="3.40.50.300">
    <property type="entry name" value="P-loop containing nucleotide triphosphate hydrolases"/>
    <property type="match status" value="1"/>
</dbReference>
<keyword evidence="6" id="KW-1185">Reference proteome</keyword>
<keyword evidence="3 5" id="KW-0067">ATP-binding</keyword>
<dbReference type="InterPro" id="IPR008995">
    <property type="entry name" value="Mo/tungstate-bd_C_term_dom"/>
</dbReference>
<gene>
    <name evidence="5" type="ORF">ACFFFR_04165</name>
</gene>
<evidence type="ECO:0000313" key="6">
    <source>
        <dbReference type="Proteomes" id="UP001589862"/>
    </source>
</evidence>
<dbReference type="InterPro" id="IPR015855">
    <property type="entry name" value="ABC_transpr_MalK-like"/>
</dbReference>
<sequence length="391" mass="43318">MPETKLKTMASITFEKVTRHFPGQQRPALKELDLQVEDGEFLVLVGPSGCGKSTTLRLLAGMDQPSSGEILLGGERVTDTHPRDRDTAMVFQNYALYPHMSVAENIGFALKMAKVPAPQRRERVAQVARMLDLEEVLDRKPGQLSGGQRQRCAMGRALVRTPKAFLLDEPLSNLDASLRLRTRAQITDLTRRLNITTLYVTHDQTEAMTMGDRVAVLKDGQLQQVAKPDELYNTPANAFVAHFIGNRGMNLVLGDVRREEGRTYTALGQLELAIPREQADRVDTDMVIIGVRAEDLVLVPADMPGLDCEVVMIERLGASQFIYLRSAISPMRHVHFGAIGEEEDDLHNSAPLFAVQLDHRATAPAEGSRVRIAPETGDAVHFFHPDSGQRL</sequence>
<comment type="caution">
    <text evidence="5">The sequence shown here is derived from an EMBL/GenBank/DDBJ whole genome shotgun (WGS) entry which is preliminary data.</text>
</comment>
<organism evidence="5 6">
    <name type="scientific">Micrococcoides hystricis</name>
    <dbReference type="NCBI Taxonomy" id="1572761"/>
    <lineage>
        <taxon>Bacteria</taxon>
        <taxon>Bacillati</taxon>
        <taxon>Actinomycetota</taxon>
        <taxon>Actinomycetes</taxon>
        <taxon>Micrococcales</taxon>
        <taxon>Micrococcaceae</taxon>
        <taxon>Micrococcoides</taxon>
    </lineage>
</organism>
<evidence type="ECO:0000256" key="1">
    <source>
        <dbReference type="ARBA" id="ARBA00022448"/>
    </source>
</evidence>
<keyword evidence="2" id="KW-0547">Nucleotide-binding</keyword>
<dbReference type="Proteomes" id="UP001589862">
    <property type="component" value="Unassembled WGS sequence"/>
</dbReference>
<dbReference type="SMART" id="SM00382">
    <property type="entry name" value="AAA"/>
    <property type="match status" value="1"/>
</dbReference>
<accession>A0ABV6P9R5</accession>
<feature type="domain" description="ABC transporter" evidence="4">
    <location>
        <begin position="12"/>
        <end position="244"/>
    </location>
</feature>
<dbReference type="PANTHER" id="PTHR43875">
    <property type="entry name" value="MALTODEXTRIN IMPORT ATP-BINDING PROTEIN MSMX"/>
    <property type="match status" value="1"/>
</dbReference>
<dbReference type="GO" id="GO:0005524">
    <property type="term" value="F:ATP binding"/>
    <property type="evidence" value="ECO:0007669"/>
    <property type="project" value="UniProtKB-KW"/>
</dbReference>
<reference evidence="5 6" key="1">
    <citation type="submission" date="2024-09" db="EMBL/GenBank/DDBJ databases">
        <authorList>
            <person name="Sun Q."/>
            <person name="Mori K."/>
        </authorList>
    </citation>
    <scope>NUCLEOTIDE SEQUENCE [LARGE SCALE GENOMIC DNA]</scope>
    <source>
        <strain evidence="5 6">NCAIM B.02604</strain>
    </source>
</reference>
<dbReference type="SUPFAM" id="SSF50331">
    <property type="entry name" value="MOP-like"/>
    <property type="match status" value="1"/>
</dbReference>
<dbReference type="InterPro" id="IPR003593">
    <property type="entry name" value="AAA+_ATPase"/>
</dbReference>
<evidence type="ECO:0000313" key="5">
    <source>
        <dbReference type="EMBL" id="MFC0581583.1"/>
    </source>
</evidence>